<protein>
    <recommendedName>
        <fullName evidence="2 5">Methionyl-tRNA formyltransferase</fullName>
        <ecNumber evidence="2 5">2.1.2.9</ecNumber>
    </recommendedName>
</protein>
<dbReference type="InterPro" id="IPR041711">
    <property type="entry name" value="Met-tRNA-FMT_N"/>
</dbReference>
<evidence type="ECO:0000313" key="9">
    <source>
        <dbReference type="Proteomes" id="UP000593890"/>
    </source>
</evidence>
<feature type="domain" description="Formyl transferase C-terminal" evidence="7">
    <location>
        <begin position="204"/>
        <end position="298"/>
    </location>
</feature>
<dbReference type="Gene3D" id="3.40.50.12230">
    <property type="match status" value="1"/>
</dbReference>
<evidence type="ECO:0000256" key="4">
    <source>
        <dbReference type="ARBA" id="ARBA00022917"/>
    </source>
</evidence>
<dbReference type="InterPro" id="IPR001555">
    <property type="entry name" value="GART_AS"/>
</dbReference>
<keyword evidence="3 5" id="KW-0808">Transferase</keyword>
<dbReference type="InterPro" id="IPR005794">
    <property type="entry name" value="Fmt"/>
</dbReference>
<accession>A0A7I8D3L1</accession>
<dbReference type="GO" id="GO:0004479">
    <property type="term" value="F:methionyl-tRNA formyltransferase activity"/>
    <property type="evidence" value="ECO:0007669"/>
    <property type="project" value="UniProtKB-UniRule"/>
</dbReference>
<evidence type="ECO:0000259" key="6">
    <source>
        <dbReference type="Pfam" id="PF00551"/>
    </source>
</evidence>
<dbReference type="PANTHER" id="PTHR11138">
    <property type="entry name" value="METHIONYL-TRNA FORMYLTRANSFERASE"/>
    <property type="match status" value="1"/>
</dbReference>
<dbReference type="GO" id="GO:0005829">
    <property type="term" value="C:cytosol"/>
    <property type="evidence" value="ECO:0007669"/>
    <property type="project" value="TreeGrafter"/>
</dbReference>
<proteinExistence type="inferred from homology"/>
<dbReference type="InterPro" id="IPR002376">
    <property type="entry name" value="Formyl_transf_N"/>
</dbReference>
<evidence type="ECO:0000256" key="1">
    <source>
        <dbReference type="ARBA" id="ARBA00010699"/>
    </source>
</evidence>
<dbReference type="Proteomes" id="UP000593890">
    <property type="component" value="Chromosome"/>
</dbReference>
<dbReference type="Pfam" id="PF00551">
    <property type="entry name" value="Formyl_trans_N"/>
    <property type="match status" value="1"/>
</dbReference>
<organism evidence="8 9">
    <name type="scientific">Solibaculum mannosilyticum</name>
    <dbReference type="NCBI Taxonomy" id="2780922"/>
    <lineage>
        <taxon>Bacteria</taxon>
        <taxon>Bacillati</taxon>
        <taxon>Bacillota</taxon>
        <taxon>Clostridia</taxon>
        <taxon>Eubacteriales</taxon>
        <taxon>Oscillospiraceae</taxon>
        <taxon>Solibaculum</taxon>
    </lineage>
</organism>
<keyword evidence="9" id="KW-1185">Reference proteome</keyword>
<evidence type="ECO:0000256" key="5">
    <source>
        <dbReference type="HAMAP-Rule" id="MF_00182"/>
    </source>
</evidence>
<dbReference type="CDD" id="cd08704">
    <property type="entry name" value="Met_tRNA_FMT_C"/>
    <property type="match status" value="1"/>
</dbReference>
<dbReference type="InterPro" id="IPR011034">
    <property type="entry name" value="Formyl_transferase-like_C_sf"/>
</dbReference>
<dbReference type="InterPro" id="IPR005793">
    <property type="entry name" value="Formyl_trans_C"/>
</dbReference>
<comment type="function">
    <text evidence="5">Attaches a formyl group to the free amino group of methionyl-tRNA(fMet). The formyl group appears to play a dual role in the initiator identity of N-formylmethionyl-tRNA by promoting its recognition by IF2 and preventing the misappropriation of this tRNA by the elongation apparatus.</text>
</comment>
<dbReference type="EMBL" id="AP023321">
    <property type="protein sequence ID" value="BCI60089.1"/>
    <property type="molecule type" value="Genomic_DNA"/>
</dbReference>
<dbReference type="RefSeq" id="WP_215533577.1">
    <property type="nucleotide sequence ID" value="NZ_AP023321.1"/>
</dbReference>
<dbReference type="PANTHER" id="PTHR11138:SF5">
    <property type="entry name" value="METHIONYL-TRNA FORMYLTRANSFERASE, MITOCHONDRIAL"/>
    <property type="match status" value="1"/>
</dbReference>
<dbReference type="PROSITE" id="PS00373">
    <property type="entry name" value="GART"/>
    <property type="match status" value="1"/>
</dbReference>
<dbReference type="Pfam" id="PF02911">
    <property type="entry name" value="Formyl_trans_C"/>
    <property type="match status" value="1"/>
</dbReference>
<dbReference type="FunFam" id="3.40.50.12230:FF:000001">
    <property type="entry name" value="Methionyl-tRNA formyltransferase"/>
    <property type="match status" value="1"/>
</dbReference>
<dbReference type="CDD" id="cd08646">
    <property type="entry name" value="FMT_core_Met-tRNA-FMT_N"/>
    <property type="match status" value="1"/>
</dbReference>
<evidence type="ECO:0000256" key="2">
    <source>
        <dbReference type="ARBA" id="ARBA00012261"/>
    </source>
</evidence>
<comment type="catalytic activity">
    <reaction evidence="5">
        <text>L-methionyl-tRNA(fMet) + (6R)-10-formyltetrahydrofolate = N-formyl-L-methionyl-tRNA(fMet) + (6S)-5,6,7,8-tetrahydrofolate + H(+)</text>
        <dbReference type="Rhea" id="RHEA:24380"/>
        <dbReference type="Rhea" id="RHEA-COMP:9952"/>
        <dbReference type="Rhea" id="RHEA-COMP:9953"/>
        <dbReference type="ChEBI" id="CHEBI:15378"/>
        <dbReference type="ChEBI" id="CHEBI:57453"/>
        <dbReference type="ChEBI" id="CHEBI:78530"/>
        <dbReference type="ChEBI" id="CHEBI:78844"/>
        <dbReference type="ChEBI" id="CHEBI:195366"/>
        <dbReference type="EC" id="2.1.2.9"/>
    </reaction>
</comment>
<dbReference type="SUPFAM" id="SSF50486">
    <property type="entry name" value="FMT C-terminal domain-like"/>
    <property type="match status" value="1"/>
</dbReference>
<feature type="binding site" evidence="5">
    <location>
        <begin position="109"/>
        <end position="112"/>
    </location>
    <ligand>
        <name>(6S)-5,6,7,8-tetrahydrofolate</name>
        <dbReference type="ChEBI" id="CHEBI:57453"/>
    </ligand>
</feature>
<evidence type="ECO:0000259" key="7">
    <source>
        <dbReference type="Pfam" id="PF02911"/>
    </source>
</evidence>
<evidence type="ECO:0000256" key="3">
    <source>
        <dbReference type="ARBA" id="ARBA00022679"/>
    </source>
</evidence>
<dbReference type="NCBIfam" id="TIGR00460">
    <property type="entry name" value="fmt"/>
    <property type="match status" value="1"/>
</dbReference>
<evidence type="ECO:0000313" key="8">
    <source>
        <dbReference type="EMBL" id="BCI60089.1"/>
    </source>
</evidence>
<dbReference type="SUPFAM" id="SSF53328">
    <property type="entry name" value="Formyltransferase"/>
    <property type="match status" value="1"/>
</dbReference>
<dbReference type="EC" id="2.1.2.9" evidence="2 5"/>
<reference evidence="9" key="1">
    <citation type="submission" date="2020-07" db="EMBL/GenBank/DDBJ databases">
        <title>Complete genome sequencing of Clostridia bacterium strain 12CBH8.</title>
        <authorList>
            <person name="Sakamoto M."/>
            <person name="Murakami T."/>
            <person name="Mori H."/>
        </authorList>
    </citation>
    <scope>NUCLEOTIDE SEQUENCE [LARGE SCALE GENOMIC DNA]</scope>
    <source>
        <strain evidence="9">12CBH8</strain>
    </source>
</reference>
<dbReference type="InterPro" id="IPR044135">
    <property type="entry name" value="Met-tRNA-FMT_C"/>
</dbReference>
<keyword evidence="4 5" id="KW-0648">Protein biosynthesis</keyword>
<dbReference type="HAMAP" id="MF_00182">
    <property type="entry name" value="Formyl_trans"/>
    <property type="match status" value="1"/>
</dbReference>
<dbReference type="InterPro" id="IPR036477">
    <property type="entry name" value="Formyl_transf_N_sf"/>
</dbReference>
<comment type="similarity">
    <text evidence="1 5">Belongs to the Fmt family.</text>
</comment>
<name>A0A7I8D3L1_9FIRM</name>
<sequence length="308" mass="33420">MNIVFMGTPDFAVPCLQALLDAGHTVSGVVTQPDKPKGRKYVLTPPPVKVLAQKNGIPVYQPVSLKQEDSWEPIKAWNPDLIAVVAYGKILPKTILDLPRYGCVNVHASLLPRHRGAAPIQWSILMGDKETGVTTMQMAEGLDTGDMLLKCSTPIDPQETSGQLHDRLMTMGAKLLVDTMEHIQKGDITPQKQDDSLSTYASMLSKSMCPIDWTKSAEQVHNQIRGLSPWPTATTLLEGKTLKVHSSVVDGTCKGQPGEIAAVKPLTVACGDGKGLRILEVQYEGGKRMLIDAFLRGHPVKIGMVLGK</sequence>
<dbReference type="KEGG" id="sman:C12CBH8_07280"/>
<gene>
    <name evidence="5 8" type="primary">fmt</name>
    <name evidence="8" type="ORF">C12CBH8_07280</name>
</gene>
<feature type="domain" description="Formyl transferase N-terminal" evidence="6">
    <location>
        <begin position="1"/>
        <end position="179"/>
    </location>
</feature>
<dbReference type="AlphaFoldDB" id="A0A7I8D3L1"/>